<dbReference type="AlphaFoldDB" id="A0A067DW25"/>
<protein>
    <submittedName>
        <fullName evidence="1">Uncharacterized protein</fullName>
    </submittedName>
</protein>
<proteinExistence type="predicted"/>
<sequence length="68" mass="7745">MRHIKFAFGPCDKMCNFLLAYLSRNEQSTISCINIRVEDSSSVADVSRLLYTLASSVTNFVHVVNRFQ</sequence>
<reference evidence="1 2" key="1">
    <citation type="submission" date="2014-04" db="EMBL/GenBank/DDBJ databases">
        <authorList>
            <consortium name="International Citrus Genome Consortium"/>
            <person name="Gmitter F."/>
            <person name="Chen C."/>
            <person name="Farmerie W."/>
            <person name="Harkins T."/>
            <person name="Desany B."/>
            <person name="Mohiuddin M."/>
            <person name="Kodira C."/>
            <person name="Borodovsky M."/>
            <person name="Lomsadze A."/>
            <person name="Burns P."/>
            <person name="Jenkins J."/>
            <person name="Prochnik S."/>
            <person name="Shu S."/>
            <person name="Chapman J."/>
            <person name="Pitluck S."/>
            <person name="Schmutz J."/>
            <person name="Rokhsar D."/>
        </authorList>
    </citation>
    <scope>NUCLEOTIDE SEQUENCE</scope>
</reference>
<keyword evidence="2" id="KW-1185">Reference proteome</keyword>
<accession>A0A067DW25</accession>
<dbReference type="EMBL" id="KK785398">
    <property type="protein sequence ID" value="KDO43202.1"/>
    <property type="molecule type" value="Genomic_DNA"/>
</dbReference>
<dbReference type="Proteomes" id="UP000027120">
    <property type="component" value="Unassembled WGS sequence"/>
</dbReference>
<name>A0A067DW25_CITSI</name>
<evidence type="ECO:0000313" key="1">
    <source>
        <dbReference type="EMBL" id="KDO43202.1"/>
    </source>
</evidence>
<evidence type="ECO:0000313" key="2">
    <source>
        <dbReference type="Proteomes" id="UP000027120"/>
    </source>
</evidence>
<organism evidence="1 2">
    <name type="scientific">Citrus sinensis</name>
    <name type="common">Sweet orange</name>
    <name type="synonym">Citrus aurantium var. sinensis</name>
    <dbReference type="NCBI Taxonomy" id="2711"/>
    <lineage>
        <taxon>Eukaryota</taxon>
        <taxon>Viridiplantae</taxon>
        <taxon>Streptophyta</taxon>
        <taxon>Embryophyta</taxon>
        <taxon>Tracheophyta</taxon>
        <taxon>Spermatophyta</taxon>
        <taxon>Magnoliopsida</taxon>
        <taxon>eudicotyledons</taxon>
        <taxon>Gunneridae</taxon>
        <taxon>Pentapetalae</taxon>
        <taxon>rosids</taxon>
        <taxon>malvids</taxon>
        <taxon>Sapindales</taxon>
        <taxon>Rutaceae</taxon>
        <taxon>Aurantioideae</taxon>
        <taxon>Citrus</taxon>
    </lineage>
</organism>
<gene>
    <name evidence="1" type="ORF">CISIN_1g035309mg</name>
</gene>